<proteinExistence type="inferred from homology"/>
<dbReference type="SUPFAM" id="SSF46785">
    <property type="entry name" value="Winged helix' DNA-binding domain"/>
    <property type="match status" value="1"/>
</dbReference>
<dbReference type="KEGG" id="ppel:H6H00_28905"/>
<dbReference type="GO" id="GO:0003677">
    <property type="term" value="F:DNA binding"/>
    <property type="evidence" value="ECO:0007669"/>
    <property type="project" value="UniProtKB-KW"/>
</dbReference>
<keyword evidence="2" id="KW-0805">Transcription regulation</keyword>
<evidence type="ECO:0000256" key="2">
    <source>
        <dbReference type="ARBA" id="ARBA00023015"/>
    </source>
</evidence>
<dbReference type="GO" id="GO:0045892">
    <property type="term" value="P:negative regulation of DNA-templated transcription"/>
    <property type="evidence" value="ECO:0007669"/>
    <property type="project" value="InterPro"/>
</dbReference>
<organism evidence="5 6">
    <name type="scientific">Pseudonocardia petroleophila</name>
    <dbReference type="NCBI Taxonomy" id="37331"/>
    <lineage>
        <taxon>Bacteria</taxon>
        <taxon>Bacillati</taxon>
        <taxon>Actinomycetota</taxon>
        <taxon>Actinomycetes</taxon>
        <taxon>Pseudonocardiales</taxon>
        <taxon>Pseudonocardiaceae</taxon>
        <taxon>Pseudonocardia</taxon>
    </lineage>
</organism>
<dbReference type="InterPro" id="IPR005650">
    <property type="entry name" value="BlaI_family"/>
</dbReference>
<dbReference type="Pfam" id="PF03965">
    <property type="entry name" value="Penicillinase_R"/>
    <property type="match status" value="1"/>
</dbReference>
<dbReference type="AlphaFoldDB" id="A0A7G7MT13"/>
<accession>A0A7G7MT13</accession>
<protein>
    <submittedName>
        <fullName evidence="5">BlaI/MecI/CopY family transcriptional regulator</fullName>
    </submittedName>
</protein>
<reference evidence="5 6" key="1">
    <citation type="submission" date="2020-08" db="EMBL/GenBank/DDBJ databases">
        <authorList>
            <person name="Mo P."/>
        </authorList>
    </citation>
    <scope>NUCLEOTIDE SEQUENCE [LARGE SCALE GENOMIC DNA]</scope>
    <source>
        <strain evidence="5 6">CGMCC 4.1532</strain>
    </source>
</reference>
<keyword evidence="4" id="KW-0804">Transcription</keyword>
<sequence>MRGFGELEAAVMEHLWAFPDGATIPQVHERMQADRDIAYTTVMSTVHNLHRKGRLTRVREGRKHRYRTTASRAEHSAELMREALGSGGDPRAVLSHFVERIDPADSRRLAELLATMEEPPR</sequence>
<dbReference type="Gene3D" id="1.10.10.10">
    <property type="entry name" value="Winged helix-like DNA-binding domain superfamily/Winged helix DNA-binding domain"/>
    <property type="match status" value="1"/>
</dbReference>
<dbReference type="InterPro" id="IPR036388">
    <property type="entry name" value="WH-like_DNA-bd_sf"/>
</dbReference>
<gene>
    <name evidence="5" type="ORF">H6H00_28905</name>
</gene>
<evidence type="ECO:0000256" key="4">
    <source>
        <dbReference type="ARBA" id="ARBA00023163"/>
    </source>
</evidence>
<keyword evidence="6" id="KW-1185">Reference proteome</keyword>
<evidence type="ECO:0000313" key="5">
    <source>
        <dbReference type="EMBL" id="QNG55924.1"/>
    </source>
</evidence>
<dbReference type="InterPro" id="IPR036390">
    <property type="entry name" value="WH_DNA-bd_sf"/>
</dbReference>
<evidence type="ECO:0000313" key="6">
    <source>
        <dbReference type="Proteomes" id="UP000515728"/>
    </source>
</evidence>
<dbReference type="RefSeq" id="WP_185722853.1">
    <property type="nucleotide sequence ID" value="NZ_BAAAWI010000001.1"/>
</dbReference>
<dbReference type="EMBL" id="CP060131">
    <property type="protein sequence ID" value="QNG55924.1"/>
    <property type="molecule type" value="Genomic_DNA"/>
</dbReference>
<dbReference type="Gene3D" id="6.10.140.850">
    <property type="match status" value="1"/>
</dbReference>
<name>A0A7G7MT13_9PSEU</name>
<evidence type="ECO:0000256" key="3">
    <source>
        <dbReference type="ARBA" id="ARBA00023125"/>
    </source>
</evidence>
<keyword evidence="3" id="KW-0238">DNA-binding</keyword>
<comment type="similarity">
    <text evidence="1">Belongs to the BlaI transcriptional regulatory family.</text>
</comment>
<dbReference type="Proteomes" id="UP000515728">
    <property type="component" value="Chromosome"/>
</dbReference>
<evidence type="ECO:0000256" key="1">
    <source>
        <dbReference type="ARBA" id="ARBA00011046"/>
    </source>
</evidence>